<dbReference type="STRING" id="270351.Maq22A_c12940"/>
<dbReference type="KEGG" id="maqu:Maq22A_c12940"/>
<dbReference type="EMBL" id="AP014704">
    <property type="protein sequence ID" value="BAQ45822.1"/>
    <property type="molecule type" value="Genomic_DNA"/>
</dbReference>
<evidence type="ECO:0000313" key="3">
    <source>
        <dbReference type="EMBL" id="BAQ45822.1"/>
    </source>
</evidence>
<reference evidence="4" key="2">
    <citation type="submission" date="2015-01" db="EMBL/GenBank/DDBJ databases">
        <title>Complete genome sequence of Methylobacterium aquaticum strain 22A.</title>
        <authorList>
            <person name="Tani A."/>
            <person name="Ogura Y."/>
            <person name="Hayashi T."/>
        </authorList>
    </citation>
    <scope>NUCLEOTIDE SEQUENCE [LARGE SCALE GENOMIC DNA]</scope>
    <source>
        <strain evidence="4">MA-22A</strain>
    </source>
</reference>
<reference evidence="3 4" key="1">
    <citation type="journal article" date="2015" name="Genome Announc.">
        <title>Complete Genome Sequence of Methylobacterium aquaticum Strain 22A, Isolated from Racomitrium japonicum Moss.</title>
        <authorList>
            <person name="Tani A."/>
            <person name="Ogura Y."/>
            <person name="Hayashi T."/>
            <person name="Kimbara K."/>
        </authorList>
    </citation>
    <scope>NUCLEOTIDE SEQUENCE [LARGE SCALE GENOMIC DNA]</scope>
    <source>
        <strain evidence="3 4">MA-22A</strain>
    </source>
</reference>
<evidence type="ECO:0000313" key="4">
    <source>
        <dbReference type="Proteomes" id="UP000061432"/>
    </source>
</evidence>
<organism evidence="3 4">
    <name type="scientific">Methylobacterium aquaticum</name>
    <dbReference type="NCBI Taxonomy" id="270351"/>
    <lineage>
        <taxon>Bacteria</taxon>
        <taxon>Pseudomonadati</taxon>
        <taxon>Pseudomonadota</taxon>
        <taxon>Alphaproteobacteria</taxon>
        <taxon>Hyphomicrobiales</taxon>
        <taxon>Methylobacteriaceae</taxon>
        <taxon>Methylobacterium</taxon>
    </lineage>
</organism>
<name>A0A0C6FFQ9_9HYPH</name>
<feature type="compositionally biased region" description="Basic and acidic residues" evidence="1">
    <location>
        <begin position="420"/>
        <end position="429"/>
    </location>
</feature>
<proteinExistence type="predicted"/>
<dbReference type="Pfam" id="PF14280">
    <property type="entry name" value="DUF4365"/>
    <property type="match status" value="1"/>
</dbReference>
<feature type="region of interest" description="Disordered" evidence="1">
    <location>
        <begin position="417"/>
        <end position="442"/>
    </location>
</feature>
<sequence length="442" mass="49716">MAKTYSDQQLIGREGEALVKARIHAMGFAFNPSDSMEAGIDGTLEIRDPRTRAATGKIIAVQVKTTRSGRYAGETETGLHYLCEPADLDYWRNWTIPVIVVLVRLEDQSMYWKAVPKGSLPDGRRLVIDKRTDAFDATAAEGLADLAVDTDRFGVWMPPLRKSEPVHLNLLRIELPTSIYTAASPFRTGREARAELLRHDPGPPDEWVLRNGTLVSFRDPRASALRYVVDPDTVEEEATETIAFPDEEVDEHRFIELLGRAMRTQLDSVLAFDRDQGAYYFPPAPMGVAVTYAYQSLKQGASADVVKVYKDKKDEEKVVFVRHHAFVPRFWRIGDAWFLSVTPTYVFTRDGTKPDRFGSERLAKKKQLEKNPALLGQFVMWRHLLCGLGLGDPDDLFGADPKDGSLRFLPVDAVQAPRSVPERQWRTRDPVSPASGQEELSL</sequence>
<dbReference type="Proteomes" id="UP000061432">
    <property type="component" value="Chromosome"/>
</dbReference>
<dbReference type="AlphaFoldDB" id="A0A0C6FFQ9"/>
<dbReference type="InterPro" id="IPR025375">
    <property type="entry name" value="DUF4365"/>
</dbReference>
<gene>
    <name evidence="3" type="ORF">Maq22A_c12940</name>
</gene>
<accession>A0A0C6FFQ9</accession>
<evidence type="ECO:0000259" key="2">
    <source>
        <dbReference type="Pfam" id="PF14280"/>
    </source>
</evidence>
<evidence type="ECO:0000256" key="1">
    <source>
        <dbReference type="SAM" id="MobiDB-lite"/>
    </source>
</evidence>
<protein>
    <recommendedName>
        <fullName evidence="2">DUF4365 domain-containing protein</fullName>
    </recommendedName>
</protein>
<dbReference type="RefSeq" id="WP_060847086.1">
    <property type="nucleotide sequence ID" value="NZ_AP014704.1"/>
</dbReference>
<feature type="domain" description="DUF4365" evidence="2">
    <location>
        <begin position="13"/>
        <end position="146"/>
    </location>
</feature>
<dbReference type="OrthoDB" id="789223at2"/>
<dbReference type="PATRIC" id="fig|270351.10.peg.2500"/>